<accession>D3SL39</accession>
<dbReference type="Pfam" id="PF03330">
    <property type="entry name" value="DPBB_1"/>
    <property type="match status" value="1"/>
</dbReference>
<dbReference type="HOGENOM" id="CLU_1299232_0_0_0"/>
<evidence type="ECO:0000313" key="7">
    <source>
        <dbReference type="Proteomes" id="UP000002043"/>
    </source>
</evidence>
<gene>
    <name evidence="3" type="primary">rlpA</name>
    <name evidence="6" type="ordered locus">Thal_0836</name>
</gene>
<dbReference type="AlphaFoldDB" id="D3SL39"/>
<dbReference type="SUPFAM" id="SSF50685">
    <property type="entry name" value="Barwin-like endoglucanases"/>
    <property type="match status" value="1"/>
</dbReference>
<dbReference type="PANTHER" id="PTHR34183:SF1">
    <property type="entry name" value="ENDOLYTIC PEPTIDOGLYCAN TRANSGLYCOSYLASE RLPA"/>
    <property type="match status" value="1"/>
</dbReference>
<reference evidence="7" key="1">
    <citation type="journal article" date="2010" name="Stand. Genomic Sci.">
        <title>Complete genome sequence of Thermocrinis albus type strain (HI 11/12T).</title>
        <authorList>
            <person name="Wirth R."/>
            <person name="Sikorski J."/>
            <person name="Brambilla E."/>
            <person name="Misra M."/>
            <person name="Lapidus A."/>
            <person name="Copeland A."/>
            <person name="Nolan M."/>
            <person name="Lucas S."/>
            <person name="Chen F."/>
            <person name="Tice H."/>
            <person name="Cheng J.F."/>
            <person name="Han C."/>
            <person name="Detter J.C."/>
            <person name="Tapia R."/>
            <person name="Bruce D."/>
            <person name="Goodwin L."/>
            <person name="Pitluck S."/>
            <person name="Pati A."/>
            <person name="Anderson I."/>
            <person name="Ivanova N."/>
            <person name="Mavromatis K."/>
            <person name="Mikhailova N."/>
            <person name="Chen A."/>
            <person name="Palaniappan K."/>
            <person name="Bilek Y."/>
            <person name="Hader T."/>
            <person name="Land M."/>
            <person name="Hauser L."/>
            <person name="Chang Y.J."/>
            <person name="Jeffries C.D."/>
            <person name="Tindall B.J."/>
            <person name="Rohde M."/>
            <person name="Goker M."/>
            <person name="Bristow J."/>
            <person name="Eisen J.A."/>
            <person name="Markowitz V."/>
            <person name="Hugenholtz P."/>
            <person name="Kyrpides N.C."/>
            <person name="Klenk H.P."/>
        </authorList>
    </citation>
    <scope>NUCLEOTIDE SEQUENCE [LARGE SCALE GENOMIC DNA]</scope>
    <source>
        <strain evidence="7">DSM 14484 / JCM 11386 / HI 11/12</strain>
    </source>
</reference>
<keyword evidence="7" id="KW-1185">Reference proteome</keyword>
<evidence type="ECO:0000256" key="2">
    <source>
        <dbReference type="ARBA" id="ARBA00023316"/>
    </source>
</evidence>
<keyword evidence="1 3" id="KW-0456">Lyase</keyword>
<sequence length="212" mass="23489" precursor="true">MLLGVLLTFLMLISACAPPLSTSYLTASCPNVVETRGYYCDGDRAYTNLVPSGSRVRIRSLDTGKSITIATYRRDGTEGVCVPSRFKNLLGEEPFRARLELERCGFDGKTICPEVIRGLASWYGDPYHGRDTPYGVRYDMEGMYAASRDLPLGSLLRVKNLKNGREVTVKVIDRGPQRPGRVLDLSYGAAKRLDMLRDGVVEVEAKVIRCGE</sequence>
<feature type="chain" id="PRO_5009991172" description="Probable endolytic peptidoglycan transglycosylase RlpA" evidence="3">
    <location>
        <begin position="18"/>
        <end position="212"/>
    </location>
</feature>
<dbReference type="EMBL" id="CP001931">
    <property type="protein sequence ID" value="ADC89469.1"/>
    <property type="molecule type" value="Genomic_DNA"/>
</dbReference>
<dbReference type="CDD" id="cd22268">
    <property type="entry name" value="DPBB_RlpA-like"/>
    <property type="match status" value="1"/>
</dbReference>
<feature type="signal peptide" evidence="3">
    <location>
        <begin position="1"/>
        <end position="17"/>
    </location>
</feature>
<dbReference type="STRING" id="638303.Thal_0836"/>
<dbReference type="HAMAP" id="MF_02071">
    <property type="entry name" value="RlpA"/>
    <property type="match status" value="1"/>
</dbReference>
<evidence type="ECO:0000259" key="5">
    <source>
        <dbReference type="Pfam" id="PF03330"/>
    </source>
</evidence>
<evidence type="ECO:0000313" key="6">
    <source>
        <dbReference type="EMBL" id="ADC89469.1"/>
    </source>
</evidence>
<evidence type="ECO:0000256" key="4">
    <source>
        <dbReference type="RuleBase" id="RU003495"/>
    </source>
</evidence>
<dbReference type="GO" id="GO:0008932">
    <property type="term" value="F:lytic endotransglycosylase activity"/>
    <property type="evidence" value="ECO:0007669"/>
    <property type="project" value="UniProtKB-UniRule"/>
</dbReference>
<comment type="function">
    <text evidence="3">Lytic transglycosylase with a strong preference for naked glycan strands that lack stem peptides.</text>
</comment>
<dbReference type="RefSeq" id="WP_012991875.1">
    <property type="nucleotide sequence ID" value="NC_013894.1"/>
</dbReference>
<evidence type="ECO:0000256" key="1">
    <source>
        <dbReference type="ARBA" id="ARBA00023239"/>
    </source>
</evidence>
<dbReference type="InterPro" id="IPR012997">
    <property type="entry name" value="RplA"/>
</dbReference>
<comment type="similarity">
    <text evidence="3 4">Belongs to the RlpA family.</text>
</comment>
<dbReference type="eggNOG" id="COG0797">
    <property type="taxonomic scope" value="Bacteria"/>
</dbReference>
<dbReference type="InterPro" id="IPR036908">
    <property type="entry name" value="RlpA-like_sf"/>
</dbReference>
<dbReference type="Gene3D" id="2.40.40.10">
    <property type="entry name" value="RlpA-like domain"/>
    <property type="match status" value="1"/>
</dbReference>
<evidence type="ECO:0000256" key="3">
    <source>
        <dbReference type="HAMAP-Rule" id="MF_02071"/>
    </source>
</evidence>
<organism evidence="6 7">
    <name type="scientific">Thermocrinis albus (strain DSM 14484 / JCM 11386 / HI 11/12)</name>
    <dbReference type="NCBI Taxonomy" id="638303"/>
    <lineage>
        <taxon>Bacteria</taxon>
        <taxon>Pseudomonadati</taxon>
        <taxon>Aquificota</taxon>
        <taxon>Aquificia</taxon>
        <taxon>Aquificales</taxon>
        <taxon>Aquificaceae</taxon>
        <taxon>Thermocrinis</taxon>
    </lineage>
</organism>
<feature type="domain" description="RlpA-like protein double-psi beta-barrel" evidence="5">
    <location>
        <begin position="117"/>
        <end position="204"/>
    </location>
</feature>
<dbReference type="Proteomes" id="UP000002043">
    <property type="component" value="Chromosome"/>
</dbReference>
<proteinExistence type="inferred from homology"/>
<dbReference type="GO" id="GO:0000270">
    <property type="term" value="P:peptidoglycan metabolic process"/>
    <property type="evidence" value="ECO:0007669"/>
    <property type="project" value="UniProtKB-UniRule"/>
</dbReference>
<dbReference type="InterPro" id="IPR034718">
    <property type="entry name" value="RlpA"/>
</dbReference>
<name>D3SL39_THEAH</name>
<keyword evidence="6" id="KW-0449">Lipoprotein</keyword>
<dbReference type="GO" id="GO:0071555">
    <property type="term" value="P:cell wall organization"/>
    <property type="evidence" value="ECO:0007669"/>
    <property type="project" value="UniProtKB-KW"/>
</dbReference>
<dbReference type="NCBIfam" id="TIGR00413">
    <property type="entry name" value="rlpA"/>
    <property type="match status" value="1"/>
</dbReference>
<dbReference type="EC" id="4.2.2.-" evidence="3"/>
<keyword evidence="3" id="KW-0732">Signal</keyword>
<keyword evidence="2 3" id="KW-0961">Cell wall biogenesis/degradation</keyword>
<protein>
    <recommendedName>
        <fullName evidence="3">Probable endolytic peptidoglycan transglycosylase RlpA</fullName>
        <ecNumber evidence="3">4.2.2.-</ecNumber>
    </recommendedName>
</protein>
<dbReference type="PANTHER" id="PTHR34183">
    <property type="entry name" value="ENDOLYTIC PEPTIDOGLYCAN TRANSGLYCOSYLASE RLPA"/>
    <property type="match status" value="1"/>
</dbReference>
<dbReference type="InterPro" id="IPR009009">
    <property type="entry name" value="RlpA-like_DPBB"/>
</dbReference>
<dbReference type="KEGG" id="tal:Thal_0836"/>